<keyword evidence="6 11" id="KW-0533">Nickel</keyword>
<reference evidence="13 14" key="1">
    <citation type="journal article" date="2011" name="BMC Genomics">
        <title>Genome sequencing reveals diversification of virulence factor content and possible host adaptation in distinct subpopulations of Salmonella enterica.</title>
        <authorList>
            <person name="den Bakker H.C."/>
            <person name="Moreno Switt A.I."/>
            <person name="Govoni G."/>
            <person name="Cummings C.A."/>
            <person name="Ranieri M.L."/>
            <person name="Degoricija L."/>
            <person name="Hoelzer K."/>
            <person name="Rodriguez-Rivera L.D."/>
            <person name="Brown S."/>
            <person name="Bolchacova E."/>
            <person name="Furtado M.R."/>
            <person name="Wiedmann M."/>
        </authorList>
    </citation>
    <scope>NUCLEOTIDE SEQUENCE [LARGE SCALE GENOMIC DNA]</scope>
    <source>
        <strain evidence="13 14">S5-403</strain>
    </source>
</reference>
<protein>
    <recommendedName>
        <fullName evidence="5">hydrogenase (acceptor)</fullName>
        <ecNumber evidence="5">1.12.99.6</ecNumber>
    </recommendedName>
    <alternativeName>
        <fullName evidence="9">NiFe hydrogenase</fullName>
    </alternativeName>
</protein>
<keyword evidence="11" id="KW-0460">Magnesium</keyword>
<dbReference type="InterPro" id="IPR029014">
    <property type="entry name" value="NiFe-Hase_large"/>
</dbReference>
<dbReference type="PANTHER" id="PTHR42958:SF1">
    <property type="entry name" value="HYDROGENASE-2 LARGE CHAIN"/>
    <property type="match status" value="1"/>
</dbReference>
<feature type="binding site" evidence="11">
    <location>
        <position position="42"/>
    </location>
    <ligand>
        <name>Mg(2+)</name>
        <dbReference type="ChEBI" id="CHEBI:18420"/>
    </ligand>
</feature>
<keyword evidence="11" id="KW-0408">Iron</keyword>
<sequence length="594" mass="65538">MSQRITIDPVTRIEGHLRIDCEIENGVVSKAWASGTMWRGMEEIVKNRDPRDAWMIVQRICGVCTTTHAISSVRAAESALNIDVPVNAQYIRNIILAAHTTHDHIVHFYQLSALDWVDITSALKADPEKASAMLDGVSSWHLNSAQEFTKVQNKIKDLQGSCRQRSAKIKDLVASGQLGIFANGYWGHPAMQLPPEVNLIAVAHYLQALECQRDANRVVALLGGKSPHIQNLAVGGVANPINLDSIGTLNLERLMYIKSFIDKLSDFVEQVYKVDTAVIAAYYPEWLERGKGAVNYLSAPEFPTDGKNGSFLFPGGYITNADLSTYRPITSHSDEFLIKGIQESAKHAWYKDEAPQAPWEGTTIPAYDGWSDDGKYSWVKSPTFYGKTVEVGPLANMLCKLAAGRESTQTKLNEIIALYQKLTGKTLEMAQLHSTLGRIIGRTVHCCELQNVLQDQYNALIVNIGKGDYTTFVKPNIPATGEFKGVGFLEAPRGMLSHWMVIKDGIISNYQAVVPSTWNSGPRNFNDDVGPYEQSLVGTPIADPAKPLEVVRTRTIHSFDPCKVRTIHSFDPCMACAVHVVDADGNEVVSVKVL</sequence>
<evidence type="ECO:0000313" key="13">
    <source>
        <dbReference type="EMBL" id="EHC75182.1"/>
    </source>
</evidence>
<dbReference type="GO" id="GO:0005886">
    <property type="term" value="C:plasma membrane"/>
    <property type="evidence" value="ECO:0007669"/>
    <property type="project" value="UniProtKB-SubCell"/>
</dbReference>
<feature type="binding site" evidence="11">
    <location>
        <position position="61"/>
    </location>
    <ligand>
        <name>Ni(2+)</name>
        <dbReference type="ChEBI" id="CHEBI:49786"/>
    </ligand>
</feature>
<dbReference type="PROSITE" id="PS00508">
    <property type="entry name" value="NI_HGENASE_L_2"/>
    <property type="match status" value="1"/>
</dbReference>
<keyword evidence="7 11" id="KW-0479">Metal-binding</keyword>
<dbReference type="Proteomes" id="UP000003221">
    <property type="component" value="Unassembled WGS sequence"/>
</dbReference>
<dbReference type="Gene3D" id="1.10.645.10">
    <property type="entry name" value="Cytochrome-c3 Hydrogenase, chain B"/>
    <property type="match status" value="2"/>
</dbReference>
<accession>G5Q7U0</accession>
<dbReference type="SUPFAM" id="SSF56762">
    <property type="entry name" value="HydB/Nqo4-like"/>
    <property type="match status" value="1"/>
</dbReference>
<evidence type="ECO:0000256" key="5">
    <source>
        <dbReference type="ARBA" id="ARBA00012082"/>
    </source>
</evidence>
<name>G5Q7U0_SALMO</name>
<evidence type="ECO:0000256" key="3">
    <source>
        <dbReference type="ARBA" id="ARBA00009292"/>
    </source>
</evidence>
<feature type="binding site" evidence="11">
    <location>
        <position position="573"/>
    </location>
    <ligand>
        <name>Ni(2+)</name>
        <dbReference type="ChEBI" id="CHEBI:49786"/>
    </ligand>
</feature>
<dbReference type="InterPro" id="IPR018194">
    <property type="entry name" value="Ni-dep_hyd_lsu_Ni_BS"/>
</dbReference>
<proteinExistence type="inferred from homology"/>
<evidence type="ECO:0000313" key="14">
    <source>
        <dbReference type="Proteomes" id="UP000003221"/>
    </source>
</evidence>
<evidence type="ECO:0000256" key="7">
    <source>
        <dbReference type="ARBA" id="ARBA00022723"/>
    </source>
</evidence>
<evidence type="ECO:0000256" key="10">
    <source>
        <dbReference type="ARBA" id="ARBA00048757"/>
    </source>
</evidence>
<evidence type="ECO:0000256" key="1">
    <source>
        <dbReference type="ARBA" id="ARBA00001967"/>
    </source>
</evidence>
<evidence type="ECO:0000256" key="4">
    <source>
        <dbReference type="ARBA" id="ARBA00011771"/>
    </source>
</evidence>
<dbReference type="PANTHER" id="PTHR42958">
    <property type="entry name" value="HYDROGENASE-2 LARGE CHAIN"/>
    <property type="match status" value="1"/>
</dbReference>
<comment type="subcellular location">
    <subcellularLocation>
        <location evidence="2">Cell membrane</location>
        <topology evidence="2">Peripheral membrane protein</topology>
    </subcellularLocation>
</comment>
<dbReference type="PROSITE" id="PS00507">
    <property type="entry name" value="NI_HGENASE_L_1"/>
    <property type="match status" value="1"/>
</dbReference>
<evidence type="ECO:0000256" key="6">
    <source>
        <dbReference type="ARBA" id="ARBA00022596"/>
    </source>
</evidence>
<dbReference type="AlphaFoldDB" id="G5Q7U0"/>
<dbReference type="EC" id="1.12.99.6" evidence="5"/>
<comment type="caution">
    <text evidence="13">The sequence shown here is derived from an EMBL/GenBank/DDBJ whole genome shotgun (WGS) entry which is preliminary data.</text>
</comment>
<keyword evidence="8 12" id="KW-0560">Oxidoreductase</keyword>
<dbReference type="EMBL" id="AFCS01000996">
    <property type="protein sequence ID" value="EHC75182.1"/>
    <property type="molecule type" value="Genomic_DNA"/>
</dbReference>
<feature type="binding site" evidence="11">
    <location>
        <position position="64"/>
    </location>
    <ligand>
        <name>Ni(2+)</name>
        <dbReference type="ChEBI" id="CHEBI:49786"/>
    </ligand>
</feature>
<dbReference type="FunFam" id="1.10.645.10:FF:000002">
    <property type="entry name" value="Hydrogenase 2 large subunit"/>
    <property type="match status" value="1"/>
</dbReference>
<dbReference type="GO" id="GO:0016151">
    <property type="term" value="F:nickel cation binding"/>
    <property type="evidence" value="ECO:0007669"/>
    <property type="project" value="InterPro"/>
</dbReference>
<evidence type="ECO:0000256" key="9">
    <source>
        <dbReference type="ARBA" id="ARBA00031163"/>
    </source>
</evidence>
<comment type="subunit">
    <text evidence="4">Heterodimer of a large and a small subunit.</text>
</comment>
<dbReference type="GO" id="GO:0008901">
    <property type="term" value="F:ferredoxin hydrogenase activity"/>
    <property type="evidence" value="ECO:0007669"/>
    <property type="project" value="InterPro"/>
</dbReference>
<comment type="catalytic activity">
    <reaction evidence="10">
        <text>H2 + A = AH2</text>
        <dbReference type="Rhea" id="RHEA:12116"/>
        <dbReference type="ChEBI" id="CHEBI:13193"/>
        <dbReference type="ChEBI" id="CHEBI:17499"/>
        <dbReference type="ChEBI" id="CHEBI:18276"/>
        <dbReference type="EC" id="1.12.99.6"/>
    </reaction>
</comment>
<dbReference type="PATRIC" id="fig|913242.3.peg.3806"/>
<dbReference type="InterPro" id="IPR001501">
    <property type="entry name" value="Ni-dep_hyd_lsu"/>
</dbReference>
<dbReference type="Pfam" id="PF00374">
    <property type="entry name" value="NiFeSe_Hases"/>
    <property type="match status" value="1"/>
</dbReference>
<evidence type="ECO:0000256" key="11">
    <source>
        <dbReference type="PIRSR" id="PIRSR601501-1"/>
    </source>
</evidence>
<organism evidence="13 14">
    <name type="scientific">Salmonella enterica subsp. enterica serovar Montevideo str. S5-403</name>
    <dbReference type="NCBI Taxonomy" id="913242"/>
    <lineage>
        <taxon>Bacteria</taxon>
        <taxon>Pseudomonadati</taxon>
        <taxon>Pseudomonadota</taxon>
        <taxon>Gammaproteobacteria</taxon>
        <taxon>Enterobacterales</taxon>
        <taxon>Enterobacteriaceae</taxon>
        <taxon>Salmonella</taxon>
    </lineage>
</organism>
<feature type="binding site" evidence="11">
    <location>
        <position position="579"/>
    </location>
    <ligand>
        <name>Mg(2+)</name>
        <dbReference type="ChEBI" id="CHEBI:18420"/>
    </ligand>
</feature>
<feature type="binding site" evidence="11">
    <location>
        <position position="64"/>
    </location>
    <ligand>
        <name>Fe cation</name>
        <dbReference type="ChEBI" id="CHEBI:24875"/>
    </ligand>
</feature>
<gene>
    <name evidence="13" type="ORF">LTSEMON_4401</name>
</gene>
<evidence type="ECO:0000256" key="2">
    <source>
        <dbReference type="ARBA" id="ARBA00004202"/>
    </source>
</evidence>
<dbReference type="GO" id="GO:0033748">
    <property type="term" value="F:hydrogenase (acceptor) activity"/>
    <property type="evidence" value="ECO:0007669"/>
    <property type="project" value="UniProtKB-EC"/>
</dbReference>
<comment type="similarity">
    <text evidence="3 12">Belongs to the [NiFe]/[NiFeSe] hydrogenase large subunit family.</text>
</comment>
<dbReference type="InterPro" id="IPR050867">
    <property type="entry name" value="NiFe/NiFeSe_hydrgnase_LSU"/>
</dbReference>
<comment type="cofactor">
    <cofactor evidence="11">
        <name>Fe cation</name>
        <dbReference type="ChEBI" id="CHEBI:24875"/>
    </cofactor>
</comment>
<evidence type="ECO:0000256" key="8">
    <source>
        <dbReference type="ARBA" id="ARBA00023002"/>
    </source>
</evidence>
<comment type="cofactor">
    <cofactor evidence="1 11">
        <name>Ni(2+)</name>
        <dbReference type="ChEBI" id="CHEBI:49786"/>
    </cofactor>
</comment>
<evidence type="ECO:0000256" key="12">
    <source>
        <dbReference type="RuleBase" id="RU003896"/>
    </source>
</evidence>
<feature type="binding site" evidence="11">
    <location>
        <position position="576"/>
    </location>
    <ligand>
        <name>Fe cation</name>
        <dbReference type="ChEBI" id="CHEBI:24875"/>
    </ligand>
</feature>